<dbReference type="GO" id="GO:0016887">
    <property type="term" value="F:ATP hydrolysis activity"/>
    <property type="evidence" value="ECO:0007669"/>
    <property type="project" value="InterPro"/>
</dbReference>
<evidence type="ECO:0000256" key="7">
    <source>
        <dbReference type="ARBA" id="ARBA00022989"/>
    </source>
</evidence>
<feature type="domain" description="ABC transporter" evidence="10">
    <location>
        <begin position="378"/>
        <end position="617"/>
    </location>
</feature>
<dbReference type="Gene3D" id="3.40.50.300">
    <property type="entry name" value="P-loop containing nucleotide triphosphate hydrolases"/>
    <property type="match status" value="1"/>
</dbReference>
<feature type="transmembrane region" description="Helical" evidence="9">
    <location>
        <begin position="267"/>
        <end position="287"/>
    </location>
</feature>
<dbReference type="InterPro" id="IPR003439">
    <property type="entry name" value="ABC_transporter-like_ATP-bd"/>
</dbReference>
<dbReference type="CDD" id="cd18541">
    <property type="entry name" value="ABC_6TM_TmrB_like"/>
    <property type="match status" value="1"/>
</dbReference>
<dbReference type="Pfam" id="PF00005">
    <property type="entry name" value="ABC_tran"/>
    <property type="match status" value="1"/>
</dbReference>
<evidence type="ECO:0000259" key="10">
    <source>
        <dbReference type="PROSITE" id="PS50893"/>
    </source>
</evidence>
<keyword evidence="8 9" id="KW-0472">Membrane</keyword>
<evidence type="ECO:0000259" key="11">
    <source>
        <dbReference type="PROSITE" id="PS50929"/>
    </source>
</evidence>
<dbReference type="FunFam" id="3.40.50.300:FF:000221">
    <property type="entry name" value="Multidrug ABC transporter ATP-binding protein"/>
    <property type="match status" value="1"/>
</dbReference>
<protein>
    <submittedName>
        <fullName evidence="12">ATPase</fullName>
    </submittedName>
</protein>
<keyword evidence="4 9" id="KW-0812">Transmembrane</keyword>
<evidence type="ECO:0000313" key="13">
    <source>
        <dbReference type="Proteomes" id="UP000030700"/>
    </source>
</evidence>
<dbReference type="SUPFAM" id="SSF52540">
    <property type="entry name" value="P-loop containing nucleoside triphosphate hydrolases"/>
    <property type="match status" value="1"/>
</dbReference>
<proteinExistence type="predicted"/>
<evidence type="ECO:0000313" key="12">
    <source>
        <dbReference type="EMBL" id="GAK54596.1"/>
    </source>
</evidence>
<dbReference type="HOGENOM" id="CLU_000604_84_3_0"/>
<dbReference type="PANTHER" id="PTHR43394">
    <property type="entry name" value="ATP-DEPENDENT PERMEASE MDL1, MITOCHONDRIAL"/>
    <property type="match status" value="1"/>
</dbReference>
<dbReference type="InterPro" id="IPR003593">
    <property type="entry name" value="AAA+_ATPase"/>
</dbReference>
<evidence type="ECO:0000256" key="1">
    <source>
        <dbReference type="ARBA" id="ARBA00004651"/>
    </source>
</evidence>
<dbReference type="Proteomes" id="UP000030700">
    <property type="component" value="Unassembled WGS sequence"/>
</dbReference>
<evidence type="ECO:0000256" key="3">
    <source>
        <dbReference type="ARBA" id="ARBA00022475"/>
    </source>
</evidence>
<accession>A0A081BT65</accession>
<evidence type="ECO:0000256" key="5">
    <source>
        <dbReference type="ARBA" id="ARBA00022741"/>
    </source>
</evidence>
<feature type="domain" description="ABC transmembrane type-1" evidence="11">
    <location>
        <begin position="46"/>
        <end position="328"/>
    </location>
</feature>
<dbReference type="SMART" id="SM00382">
    <property type="entry name" value="AAA"/>
    <property type="match status" value="1"/>
</dbReference>
<name>A0A081BT65_9BACT</name>
<dbReference type="GO" id="GO:0015421">
    <property type="term" value="F:ABC-type oligopeptide transporter activity"/>
    <property type="evidence" value="ECO:0007669"/>
    <property type="project" value="TreeGrafter"/>
</dbReference>
<keyword evidence="6" id="KW-0067">ATP-binding</keyword>
<dbReference type="PROSITE" id="PS50929">
    <property type="entry name" value="ABC_TM1F"/>
    <property type="match status" value="1"/>
</dbReference>
<dbReference type="InterPro" id="IPR039421">
    <property type="entry name" value="Type_1_exporter"/>
</dbReference>
<dbReference type="EMBL" id="DF820462">
    <property type="protein sequence ID" value="GAK54596.1"/>
    <property type="molecule type" value="Genomic_DNA"/>
</dbReference>
<keyword evidence="2" id="KW-0813">Transport</keyword>
<evidence type="ECO:0000256" key="6">
    <source>
        <dbReference type="ARBA" id="ARBA00022840"/>
    </source>
</evidence>
<dbReference type="SUPFAM" id="SSF90123">
    <property type="entry name" value="ABC transporter transmembrane region"/>
    <property type="match status" value="1"/>
</dbReference>
<evidence type="ECO:0000256" key="9">
    <source>
        <dbReference type="SAM" id="Phobius"/>
    </source>
</evidence>
<reference evidence="12 13" key="1">
    <citation type="journal article" date="2015" name="PeerJ">
        <title>First genomic representation of candidate bacterial phylum KSB3 points to enhanced environmental sensing as a trigger of wastewater bulking.</title>
        <authorList>
            <person name="Sekiguchi Y."/>
            <person name="Ohashi A."/>
            <person name="Parks D.H."/>
            <person name="Yamauchi T."/>
            <person name="Tyson G.W."/>
            <person name="Hugenholtz P."/>
        </authorList>
    </citation>
    <scope>NUCLEOTIDE SEQUENCE [LARGE SCALE GENOMIC DNA]</scope>
</reference>
<gene>
    <name evidence="12" type="ORF">U14_05883</name>
</gene>
<dbReference type="PANTHER" id="PTHR43394:SF1">
    <property type="entry name" value="ATP-BINDING CASSETTE SUB-FAMILY B MEMBER 10, MITOCHONDRIAL"/>
    <property type="match status" value="1"/>
</dbReference>
<evidence type="ECO:0000256" key="2">
    <source>
        <dbReference type="ARBA" id="ARBA00022448"/>
    </source>
</evidence>
<feature type="transmembrane region" description="Helical" evidence="9">
    <location>
        <begin position="41"/>
        <end position="59"/>
    </location>
</feature>
<feature type="transmembrane region" description="Helical" evidence="9">
    <location>
        <begin position="307"/>
        <end position="326"/>
    </location>
</feature>
<dbReference type="InterPro" id="IPR011527">
    <property type="entry name" value="ABC1_TM_dom"/>
</dbReference>
<keyword evidence="5" id="KW-0547">Nucleotide-binding</keyword>
<keyword evidence="3" id="KW-1003">Cell membrane</keyword>
<dbReference type="GO" id="GO:0005524">
    <property type="term" value="F:ATP binding"/>
    <property type="evidence" value="ECO:0007669"/>
    <property type="project" value="UniProtKB-KW"/>
</dbReference>
<dbReference type="PROSITE" id="PS50893">
    <property type="entry name" value="ABC_TRANSPORTER_2"/>
    <property type="match status" value="1"/>
</dbReference>
<feature type="transmembrane region" description="Helical" evidence="9">
    <location>
        <begin position="80"/>
        <end position="103"/>
    </location>
</feature>
<dbReference type="InterPro" id="IPR036640">
    <property type="entry name" value="ABC1_TM_sf"/>
</dbReference>
<feature type="transmembrane region" description="Helical" evidence="9">
    <location>
        <begin position="185"/>
        <end position="207"/>
    </location>
</feature>
<dbReference type="Pfam" id="PF00664">
    <property type="entry name" value="ABC_membrane"/>
    <property type="match status" value="1"/>
</dbReference>
<comment type="subcellular location">
    <subcellularLocation>
        <location evidence="1">Cell membrane</location>
        <topology evidence="1">Multi-pass membrane protein</topology>
    </subcellularLocation>
</comment>
<sequence>MSTLSDTLKVSDNLLHPFFPPFTQFFLMNHLKALLPYLRRYAVELIAGFAFMLLQNYSLMKSPIYMNRALDEIINANRGGVLLTNVLAITFYTAVTFGAMYAMRKLIIGVSRKIEYDLRERLYHKILTVKMSFFQENQTGDLSSRCTNDLDAVRSLLGPGIMYVPNSLSRLAFFLPQLMLLNRQLMFITLSILVCISALIVVIMPGLRPLHKQVQEHVGAINNRVWQVISGITTLKLYTLEGIETQRFETLNQEYIRRQMKLVKMRGILWPFFLFVFSITELLILWIGGKTVITGGMTIGQLLQFNVMVANLTMPVMALGWVMTVIQQGIAAMGRLNHILDAPVEERADWTELETDELTFTAKNLTYRYPSLPPSSVAKIGNVPANPAATAEERPLVLRGLDFTIAPGQTVAITGTIGSGKTTLINLMSGLFQPERGMLYINGADIRDIQPANLLQKISVVPQETFLFSRSIAENIALSADGEANREQIERAAQHAGLHGDIQTFPDQYDQMIGERGITLSGGQKQRTAIARALMKQSPVLIFDDTLSSVDAKTEAHILDNLNALHSFKTLIIISHRISALRNADVIYVLDQGKILERGTHAELLAQGGLYARLAKMQQMEELFRDENA</sequence>
<evidence type="ECO:0000256" key="4">
    <source>
        <dbReference type="ARBA" id="ARBA00022692"/>
    </source>
</evidence>
<keyword evidence="7 9" id="KW-1133">Transmembrane helix</keyword>
<keyword evidence="13" id="KW-1185">Reference proteome</keyword>
<evidence type="ECO:0000256" key="8">
    <source>
        <dbReference type="ARBA" id="ARBA00023136"/>
    </source>
</evidence>
<dbReference type="GO" id="GO:0005886">
    <property type="term" value="C:plasma membrane"/>
    <property type="evidence" value="ECO:0007669"/>
    <property type="project" value="UniProtKB-SubCell"/>
</dbReference>
<dbReference type="InterPro" id="IPR027417">
    <property type="entry name" value="P-loop_NTPase"/>
</dbReference>
<dbReference type="Gene3D" id="1.20.1560.10">
    <property type="entry name" value="ABC transporter type 1, transmembrane domain"/>
    <property type="match status" value="1"/>
</dbReference>
<organism evidence="12 13">
    <name type="scientific">Candidatus Moduliflexus flocculans</name>
    <dbReference type="NCBI Taxonomy" id="1499966"/>
    <lineage>
        <taxon>Bacteria</taxon>
        <taxon>Candidatus Moduliflexota</taxon>
        <taxon>Candidatus Moduliflexia</taxon>
        <taxon>Candidatus Moduliflexales</taxon>
        <taxon>Candidatus Moduliflexaceae</taxon>
    </lineage>
</organism>
<dbReference type="AlphaFoldDB" id="A0A081BT65"/>
<dbReference type="STRING" id="1499966.U14_05883"/>